<gene>
    <name evidence="3" type="ORF">GCM10007112_03140</name>
    <name evidence="2" type="ORF">Vsou_09880</name>
</gene>
<reference evidence="3" key="2">
    <citation type="submission" date="2020-09" db="EMBL/GenBank/DDBJ databases">
        <authorList>
            <person name="Sun Q."/>
            <person name="Ohkuma M."/>
        </authorList>
    </citation>
    <scope>NUCLEOTIDE SEQUENCE</scope>
    <source>
        <strain evidence="3">JCM 11219</strain>
    </source>
</reference>
<evidence type="ECO:0000313" key="2">
    <source>
        <dbReference type="EMBL" id="BDR91895.1"/>
    </source>
</evidence>
<accession>A0A830E721</accession>
<reference evidence="5" key="3">
    <citation type="submission" date="2022-09" db="EMBL/GenBank/DDBJ databases">
        <title>Complete genome sequence of Vulcanisaeta souniana.</title>
        <authorList>
            <person name="Kato S."/>
            <person name="Itoh T."/>
            <person name="Ohkuma M."/>
        </authorList>
    </citation>
    <scope>NUCLEOTIDE SEQUENCE [LARGE SCALE GENOMIC DNA]</scope>
    <source>
        <strain evidence="5">JCM 11219</strain>
    </source>
</reference>
<keyword evidence="1" id="KW-0472">Membrane</keyword>
<reference evidence="2" key="4">
    <citation type="journal article" date="2023" name="Microbiol. Resour. Announc.">
        <title>Complete Genome Sequence of Vulcanisaeta souniana Strain IC-059, a Hyperthermophilic Archaeon Isolated from Hot Spring Water in Japan.</title>
        <authorList>
            <person name="Kato S."/>
            <person name="Itoh T."/>
            <person name="Wu L."/>
            <person name="Ma J."/>
            <person name="Ohkuma M."/>
        </authorList>
    </citation>
    <scope>NUCLEOTIDE SEQUENCE</scope>
    <source>
        <strain evidence="2">JCM 11219</strain>
    </source>
</reference>
<dbReference type="EMBL" id="BMNM01000001">
    <property type="protein sequence ID" value="GGI69518.1"/>
    <property type="molecule type" value="Genomic_DNA"/>
</dbReference>
<evidence type="ECO:0000313" key="5">
    <source>
        <dbReference type="Proteomes" id="UP001060771"/>
    </source>
</evidence>
<dbReference type="RefSeq" id="WP_054843227.1">
    <property type="nucleotide sequence ID" value="NZ_AP026830.1"/>
</dbReference>
<evidence type="ECO:0000256" key="1">
    <source>
        <dbReference type="SAM" id="Phobius"/>
    </source>
</evidence>
<dbReference type="Proteomes" id="UP001060771">
    <property type="component" value="Chromosome"/>
</dbReference>
<evidence type="ECO:0000313" key="3">
    <source>
        <dbReference type="EMBL" id="GGI69518.1"/>
    </source>
</evidence>
<evidence type="ECO:0000313" key="4">
    <source>
        <dbReference type="Proteomes" id="UP000657075"/>
    </source>
</evidence>
<organism evidence="3 4">
    <name type="scientific">Vulcanisaeta souniana JCM 11219</name>
    <dbReference type="NCBI Taxonomy" id="1293586"/>
    <lineage>
        <taxon>Archaea</taxon>
        <taxon>Thermoproteota</taxon>
        <taxon>Thermoprotei</taxon>
        <taxon>Thermoproteales</taxon>
        <taxon>Thermoproteaceae</taxon>
        <taxon>Vulcanisaeta</taxon>
    </lineage>
</organism>
<dbReference type="AlphaFoldDB" id="A0A830E721"/>
<sequence length="100" mass="11116">MGSRVLVAVFMTDGVVPILMSILTLIAPLGTQSVSSAGSWVGMVVNIPRQRFFNPLIIINGESVNVTVQYPSYMFYHYGVLPITYLKYQRRFISMVVGTP</sequence>
<keyword evidence="1" id="KW-0812">Transmembrane</keyword>
<name>A0A830E721_9CREN</name>
<proteinExistence type="predicted"/>
<reference evidence="3" key="1">
    <citation type="journal article" date="2014" name="Int. J. Syst. Evol. Microbiol.">
        <title>Complete genome sequence of Corynebacterium casei LMG S-19264T (=DSM 44701T), isolated from a smear-ripened cheese.</title>
        <authorList>
            <consortium name="US DOE Joint Genome Institute (JGI-PGF)"/>
            <person name="Walter F."/>
            <person name="Albersmeier A."/>
            <person name="Kalinowski J."/>
            <person name="Ruckert C."/>
        </authorList>
    </citation>
    <scope>NUCLEOTIDE SEQUENCE</scope>
    <source>
        <strain evidence="3">JCM 11219</strain>
    </source>
</reference>
<keyword evidence="1" id="KW-1133">Transmembrane helix</keyword>
<dbReference type="EMBL" id="AP026830">
    <property type="protein sequence ID" value="BDR91895.1"/>
    <property type="molecule type" value="Genomic_DNA"/>
</dbReference>
<dbReference type="Proteomes" id="UP000657075">
    <property type="component" value="Unassembled WGS sequence"/>
</dbReference>
<feature type="transmembrane region" description="Helical" evidence="1">
    <location>
        <begin position="6"/>
        <end position="27"/>
    </location>
</feature>
<keyword evidence="5" id="KW-1185">Reference proteome</keyword>
<dbReference type="GeneID" id="76206535"/>
<protein>
    <submittedName>
        <fullName evidence="3">Uncharacterized protein</fullName>
    </submittedName>
</protein>